<feature type="domain" description="Transposase DDE" evidence="4">
    <location>
        <begin position="386"/>
        <end position="511"/>
    </location>
</feature>
<evidence type="ECO:0008006" key="7">
    <source>
        <dbReference type="Google" id="ProtNLM"/>
    </source>
</evidence>
<name>A0A7J0A8L6_9BACE</name>
<feature type="domain" description="Transposase InsH N-terminal" evidence="3">
    <location>
        <begin position="21"/>
        <end position="111"/>
    </location>
</feature>
<dbReference type="AlphaFoldDB" id="A0A7J0A8L6"/>
<feature type="compositionally biased region" description="Basic and acidic residues" evidence="2">
    <location>
        <begin position="232"/>
        <end position="243"/>
    </location>
</feature>
<evidence type="ECO:0000313" key="6">
    <source>
        <dbReference type="Proteomes" id="UP000491181"/>
    </source>
</evidence>
<dbReference type="RefSeq" id="WP_228767270.1">
    <property type="nucleotide sequence ID" value="NZ_BLLS01000291.1"/>
</dbReference>
<evidence type="ECO:0000313" key="5">
    <source>
        <dbReference type="EMBL" id="GFH88668.1"/>
    </source>
</evidence>
<dbReference type="InterPro" id="IPR025668">
    <property type="entry name" value="Tnp_DDE_dom"/>
</dbReference>
<dbReference type="NCBIfam" id="NF033551">
    <property type="entry name" value="transpos_IS1182"/>
    <property type="match status" value="1"/>
</dbReference>
<evidence type="ECO:0000259" key="4">
    <source>
        <dbReference type="Pfam" id="PF13751"/>
    </source>
</evidence>
<proteinExistence type="predicted"/>
<dbReference type="PANTHER" id="PTHR33408">
    <property type="entry name" value="TRANSPOSASE"/>
    <property type="match status" value="1"/>
</dbReference>
<protein>
    <recommendedName>
        <fullName evidence="7">IS1182 family transposase</fullName>
    </recommendedName>
</protein>
<evidence type="ECO:0000256" key="2">
    <source>
        <dbReference type="SAM" id="MobiDB-lite"/>
    </source>
</evidence>
<evidence type="ECO:0000259" key="3">
    <source>
        <dbReference type="Pfam" id="PF05598"/>
    </source>
</evidence>
<dbReference type="Pfam" id="PF05598">
    <property type="entry name" value="DUF772"/>
    <property type="match status" value="1"/>
</dbReference>
<dbReference type="Proteomes" id="UP000491181">
    <property type="component" value="Unassembled WGS sequence"/>
</dbReference>
<comment type="caution">
    <text evidence="5">The sequence shown here is derived from an EMBL/GenBank/DDBJ whole genome shotgun (WGS) entry which is preliminary data.</text>
</comment>
<keyword evidence="1" id="KW-0175">Coiled coil</keyword>
<sequence>MAKLHYRSYNPNQIILFPQRIDEDIAGNDPVRIISAIIDQLDLSKFHKLYHGIGRCAYHPRMMLKVIVYAYMNNIYSCRKIEKLLHRDIHFIWLSGCEKPDFITINRFRNRVKEEISDIFTQIVLLLSAKGFVSLDVEYVDGTKIESKANKYTFVWRKTVERNRTRLLEKIKILLEQVDEAIAQDKCNVDEKVEFTPTQLSEISAELNAALSSLPATTNKEEKKRRKGLQKTSKELERHSRKLSEYNQHLDTLGERNSYSKTDKDATFMRMKEDAMNNGQTKPGYNLQIGTEEQFITDFALFPNPTDTLTYIPFMESFKNRYGAFPSTEIADSGYGAEENYRFMEERGIEAFVKYNRFHIEQRPRYVQDPFRSENFYYNEKEDYCVCPMGQHMNRIGQKRGKTASGYISVRHRYQARNCNGCPLRSLCFKAAGNRIIERNHRLEEYKRQAFSLLTSDEGLKQRGRRCIEPEAVFGQMKFDMAYRRFRHFGKDKVTMDFAFFAIAFNLKKMIAKMNLGGLKHNLDCFKFNFYLTECLCGHLRVFDNQKQRKLAA</sequence>
<dbReference type="PANTHER" id="PTHR33408:SF2">
    <property type="entry name" value="TRANSPOSASE DDE DOMAIN-CONTAINING PROTEIN"/>
    <property type="match status" value="1"/>
</dbReference>
<dbReference type="Pfam" id="PF13751">
    <property type="entry name" value="DDE_Tnp_1_6"/>
    <property type="match status" value="1"/>
</dbReference>
<dbReference type="InterPro" id="IPR008490">
    <property type="entry name" value="Transposase_InsH_N"/>
</dbReference>
<reference evidence="5 6" key="1">
    <citation type="journal article" date="2020" name="Microbiome">
        <title>Single-cell genomics of uncultured bacteria reveals dietary fiber responders in the mouse gut microbiota.</title>
        <authorList>
            <person name="Chijiiwa R."/>
            <person name="Hosokawa M."/>
            <person name="Kogawa M."/>
            <person name="Nishikawa Y."/>
            <person name="Ide K."/>
            <person name="Sakanashi C."/>
            <person name="Takahashi K."/>
            <person name="Takeyama H."/>
        </authorList>
    </citation>
    <scope>NUCLEOTIDE SEQUENCE [LARGE SCALE GENOMIC DNA]</scope>
    <source>
        <strain evidence="5">IMSAGC_001</strain>
    </source>
</reference>
<evidence type="ECO:0000256" key="1">
    <source>
        <dbReference type="SAM" id="Coils"/>
    </source>
</evidence>
<dbReference type="EMBL" id="BLLS01000291">
    <property type="protein sequence ID" value="GFH88668.1"/>
    <property type="molecule type" value="Genomic_DNA"/>
</dbReference>
<feature type="region of interest" description="Disordered" evidence="2">
    <location>
        <begin position="214"/>
        <end position="243"/>
    </location>
</feature>
<organism evidence="5 6">
    <name type="scientific">Bacteroides acidifaciens</name>
    <dbReference type="NCBI Taxonomy" id="85831"/>
    <lineage>
        <taxon>Bacteria</taxon>
        <taxon>Pseudomonadati</taxon>
        <taxon>Bacteroidota</taxon>
        <taxon>Bacteroidia</taxon>
        <taxon>Bacteroidales</taxon>
        <taxon>Bacteroidaceae</taxon>
        <taxon>Bacteroides</taxon>
    </lineage>
</organism>
<accession>A0A7J0A8L6</accession>
<gene>
    <name evidence="5" type="ORF">IMSAGC001_04112</name>
</gene>
<dbReference type="InterPro" id="IPR047629">
    <property type="entry name" value="IS1182_transpos"/>
</dbReference>
<feature type="coiled-coil region" evidence="1">
    <location>
        <begin position="157"/>
        <end position="184"/>
    </location>
</feature>